<evidence type="ECO:0000259" key="2">
    <source>
        <dbReference type="PROSITE" id="PS51379"/>
    </source>
</evidence>
<dbReference type="GO" id="GO:0051539">
    <property type="term" value="F:4 iron, 4 sulfur cluster binding"/>
    <property type="evidence" value="ECO:0007669"/>
    <property type="project" value="UniProtKB-KW"/>
</dbReference>
<feature type="domain" description="4Fe-4S ferredoxin-type" evidence="2">
    <location>
        <begin position="167"/>
        <end position="197"/>
    </location>
</feature>
<evidence type="ECO:0000313" key="3">
    <source>
        <dbReference type="EMBL" id="RJP26910.1"/>
    </source>
</evidence>
<dbReference type="EMBL" id="QZKU01000001">
    <property type="protein sequence ID" value="RJP26910.1"/>
    <property type="molecule type" value="Genomic_DNA"/>
</dbReference>
<dbReference type="AlphaFoldDB" id="A0A3A4PBZ4"/>
<dbReference type="PROSITE" id="PS51379">
    <property type="entry name" value="4FE4S_FER_2"/>
    <property type="match status" value="1"/>
</dbReference>
<evidence type="ECO:0000256" key="1">
    <source>
        <dbReference type="ARBA" id="ARBA00022485"/>
    </source>
</evidence>
<accession>A0A3A4PBZ4</accession>
<evidence type="ECO:0000313" key="4">
    <source>
        <dbReference type="Proteomes" id="UP000265882"/>
    </source>
</evidence>
<dbReference type="GO" id="GO:0052693">
    <property type="term" value="F:epoxyqueuosine reductase activity"/>
    <property type="evidence" value="ECO:0007669"/>
    <property type="project" value="TreeGrafter"/>
</dbReference>
<gene>
    <name evidence="3" type="ORF">C4520_00005</name>
</gene>
<keyword evidence="1" id="KW-0479">Metal-binding</keyword>
<organism evidence="3 4">
    <name type="scientific">Abyssobacteria bacterium (strain SURF_5)</name>
    <dbReference type="NCBI Taxonomy" id="2093360"/>
    <lineage>
        <taxon>Bacteria</taxon>
        <taxon>Pseudomonadati</taxon>
        <taxon>Candidatus Hydrogenedentota</taxon>
        <taxon>Candidatus Abyssobacteria</taxon>
    </lineage>
</organism>
<dbReference type="InterPro" id="IPR017896">
    <property type="entry name" value="4Fe4S_Fe-S-bd"/>
</dbReference>
<name>A0A3A4PBZ4_ABYX5</name>
<dbReference type="InterPro" id="IPR004453">
    <property type="entry name" value="QueG"/>
</dbReference>
<dbReference type="Proteomes" id="UP000265882">
    <property type="component" value="Unassembled WGS sequence"/>
</dbReference>
<comment type="caution">
    <text evidence="3">The sequence shown here is derived from an EMBL/GenBank/DDBJ whole genome shotgun (WGS) entry which is preliminary data.</text>
</comment>
<keyword evidence="1" id="KW-0408">Iron</keyword>
<protein>
    <submittedName>
        <fullName evidence="3">Epoxyqueuosine reductase</fullName>
    </submittedName>
</protein>
<dbReference type="PANTHER" id="PTHR30002">
    <property type="entry name" value="EPOXYQUEUOSINE REDUCTASE"/>
    <property type="match status" value="1"/>
</dbReference>
<dbReference type="GO" id="GO:0008616">
    <property type="term" value="P:tRNA queuosine(34) biosynthetic process"/>
    <property type="evidence" value="ECO:0007669"/>
    <property type="project" value="InterPro"/>
</dbReference>
<reference evidence="3 4" key="1">
    <citation type="journal article" date="2017" name="ISME J.">
        <title>Energy and carbon metabolisms in a deep terrestrial subsurface fluid microbial community.</title>
        <authorList>
            <person name="Momper L."/>
            <person name="Jungbluth S.P."/>
            <person name="Lee M.D."/>
            <person name="Amend J.P."/>
        </authorList>
    </citation>
    <scope>NUCLEOTIDE SEQUENCE [LARGE SCALE GENOMIC DNA]</scope>
    <source>
        <strain evidence="3">SURF_5</strain>
    </source>
</reference>
<sequence>MYSLEQLIIDRVMGEGACAYGFATTETLAGGPPSVNLEYVLPGARSAISFAIPLDQSCIPPYLMKKDHLSQQKDNTRANKIASGIALDLARYLEQKGFPSYPVASNQVYRQDTPRGIFDLKPDVSLRYLAVRSGVSHMSLSGNAITKNEGAAIILGGVVTTAELHPTAPLPQEENYCDGCRLCMAACLSGLMDPEEEEIITLGGVSFTYAKRREYNRCGYVCGGFTGLHPSGTWSTWSPGRFPIPERDEDFGPAVMQHLDIHTRRPAMDGARIHPLIEGKFSMTCGMCQLVCAPDKEERKKRYKMLAESGCAVQNPDGLIEAVPPAEACRRLAAMDSETRALYEEVQG</sequence>
<keyword evidence="1" id="KW-0004">4Fe-4S</keyword>
<proteinExistence type="predicted"/>
<dbReference type="PANTHER" id="PTHR30002:SF4">
    <property type="entry name" value="EPOXYQUEUOSINE REDUCTASE"/>
    <property type="match status" value="1"/>
</dbReference>
<keyword evidence="1" id="KW-0411">Iron-sulfur</keyword>